<accession>A0ABT4Q873</accession>
<comment type="caution">
    <text evidence="3">The sequence shown here is derived from an EMBL/GenBank/DDBJ whole genome shotgun (WGS) entry which is preliminary data.</text>
</comment>
<keyword evidence="2" id="KW-1133">Transmembrane helix</keyword>
<evidence type="ECO:0000313" key="4">
    <source>
        <dbReference type="Proteomes" id="UP001527882"/>
    </source>
</evidence>
<keyword evidence="2" id="KW-0812">Transmembrane</keyword>
<feature type="transmembrane region" description="Helical" evidence="2">
    <location>
        <begin position="47"/>
        <end position="68"/>
    </location>
</feature>
<reference evidence="3 4" key="1">
    <citation type="submission" date="2022-12" db="EMBL/GenBank/DDBJ databases">
        <title>Draft genome sequence of Paenibacillus sp. dW9.</title>
        <authorList>
            <person name="Choi E.-W."/>
            <person name="Kim D.-U."/>
        </authorList>
    </citation>
    <scope>NUCLEOTIDE SEQUENCE [LARGE SCALE GENOMIC DNA]</scope>
    <source>
        <strain evidence="4">dW9</strain>
    </source>
</reference>
<evidence type="ECO:0000256" key="2">
    <source>
        <dbReference type="SAM" id="Phobius"/>
    </source>
</evidence>
<keyword evidence="2" id="KW-0472">Membrane</keyword>
<protein>
    <submittedName>
        <fullName evidence="3">Uncharacterized protein</fullName>
    </submittedName>
</protein>
<evidence type="ECO:0000256" key="1">
    <source>
        <dbReference type="SAM" id="MobiDB-lite"/>
    </source>
</evidence>
<feature type="compositionally biased region" description="Basic and acidic residues" evidence="1">
    <location>
        <begin position="1"/>
        <end position="13"/>
    </location>
</feature>
<evidence type="ECO:0000313" key="3">
    <source>
        <dbReference type="EMBL" id="MCZ8512905.1"/>
    </source>
</evidence>
<sequence length="73" mass="8666">MDARFTSEQRKTPQTEGGPAPSAEPDEHYLPPRKTVHPTERERWVRFFYRSLLWIFILLVSGLLLWGWKLVKV</sequence>
<proteinExistence type="predicted"/>
<organism evidence="3 4">
    <name type="scientific">Paenibacillus gyeongsangnamensis</name>
    <dbReference type="NCBI Taxonomy" id="3388067"/>
    <lineage>
        <taxon>Bacteria</taxon>
        <taxon>Bacillati</taxon>
        <taxon>Bacillota</taxon>
        <taxon>Bacilli</taxon>
        <taxon>Bacillales</taxon>
        <taxon>Paenibacillaceae</taxon>
        <taxon>Paenibacillus</taxon>
    </lineage>
</organism>
<dbReference type="RefSeq" id="WP_269881365.1">
    <property type="nucleotide sequence ID" value="NZ_JAQAGZ010000006.1"/>
</dbReference>
<dbReference type="Proteomes" id="UP001527882">
    <property type="component" value="Unassembled WGS sequence"/>
</dbReference>
<name>A0ABT4Q873_9BACL</name>
<keyword evidence="4" id="KW-1185">Reference proteome</keyword>
<gene>
    <name evidence="3" type="ORF">O9H85_10840</name>
</gene>
<dbReference type="EMBL" id="JAQAGZ010000006">
    <property type="protein sequence ID" value="MCZ8512905.1"/>
    <property type="molecule type" value="Genomic_DNA"/>
</dbReference>
<feature type="region of interest" description="Disordered" evidence="1">
    <location>
        <begin position="1"/>
        <end position="35"/>
    </location>
</feature>